<feature type="compositionally biased region" description="Basic and acidic residues" evidence="1">
    <location>
        <begin position="151"/>
        <end position="162"/>
    </location>
</feature>
<evidence type="ECO:0000313" key="4">
    <source>
        <dbReference type="RefSeq" id="XP_026488504.2"/>
    </source>
</evidence>
<dbReference type="OrthoDB" id="2444812at2759"/>
<dbReference type="SMART" id="SM00456">
    <property type="entry name" value="WW"/>
    <property type="match status" value="1"/>
</dbReference>
<dbReference type="PROSITE" id="PS50020">
    <property type="entry name" value="WW_DOMAIN_2"/>
    <property type="match status" value="1"/>
</dbReference>
<dbReference type="SUPFAM" id="SSF51045">
    <property type="entry name" value="WW domain"/>
    <property type="match status" value="1"/>
</dbReference>
<feature type="compositionally biased region" description="Low complexity" evidence="1">
    <location>
        <begin position="363"/>
        <end position="372"/>
    </location>
</feature>
<dbReference type="InterPro" id="IPR001202">
    <property type="entry name" value="WW_dom"/>
</dbReference>
<dbReference type="Pfam" id="PF00397">
    <property type="entry name" value="WW"/>
    <property type="match status" value="1"/>
</dbReference>
<feature type="region of interest" description="Disordered" evidence="1">
    <location>
        <begin position="302"/>
        <end position="379"/>
    </location>
</feature>
<dbReference type="GeneID" id="113395163"/>
<dbReference type="PANTHER" id="PTHR46697">
    <property type="entry name" value="FORMIN-BINDING PROTEIN 4"/>
    <property type="match status" value="1"/>
</dbReference>
<feature type="domain" description="WW" evidence="2">
    <location>
        <begin position="70"/>
        <end position="99"/>
    </location>
</feature>
<feature type="compositionally biased region" description="Polar residues" evidence="1">
    <location>
        <begin position="249"/>
        <end position="258"/>
    </location>
</feature>
<proteinExistence type="predicted"/>
<keyword evidence="3" id="KW-1185">Reference proteome</keyword>
<accession>A0A8B8HUH3</accession>
<dbReference type="AlphaFoldDB" id="A0A8B8HUH3"/>
<feature type="region of interest" description="Disordered" evidence="1">
    <location>
        <begin position="627"/>
        <end position="747"/>
    </location>
</feature>
<dbReference type="CDD" id="cd00201">
    <property type="entry name" value="WW"/>
    <property type="match status" value="1"/>
</dbReference>
<evidence type="ECO:0000313" key="3">
    <source>
        <dbReference type="Proteomes" id="UP001652626"/>
    </source>
</evidence>
<evidence type="ECO:0000256" key="1">
    <source>
        <dbReference type="SAM" id="MobiDB-lite"/>
    </source>
</evidence>
<feature type="compositionally biased region" description="Pro residues" evidence="1">
    <location>
        <begin position="200"/>
        <end position="211"/>
    </location>
</feature>
<feature type="compositionally biased region" description="Basic residues" evidence="1">
    <location>
        <begin position="212"/>
        <end position="222"/>
    </location>
</feature>
<dbReference type="Proteomes" id="UP001652626">
    <property type="component" value="Chromosome 11"/>
</dbReference>
<dbReference type="InterPro" id="IPR036020">
    <property type="entry name" value="WW_dom_sf"/>
</dbReference>
<sequence length="764" mass="84862">MSKLNPLGLLVNYGDSDEDIDEGSPLSAKHNDYTTSRLAKTPATYPGYESSYQAPNTPAGIHPAPIPHCPWSACYDENSGFTYYWNQQTNAVTWEAPPEYMLALKLAQQQLHLSGSTEVSAEEWQLYQQALAEKQNSQNKIIAKTAVNTTKKPEKGTKEKNSKSLKKRAASDDEEEKIELITSYHNSDSESNDESEKTPPVKPPLPKPPNKLPKHPQKKQKTKPQVEFGPPLPPNQNYTVPIGPELPTGLQNESTLKSPENKVDITVKQDAPQTSKSIDDDGQDENCLLQKLKDKAKLLEKLGGELPSDLQKIIKDDTKSNNASPRGESNAAELDIDDLLQEIEKTELPKVKSKDINERQKSNRNSTSSSPKSGERTPPLEEFHALFPNTNGPSTSLFPSAANIDESKPDIKPEAPVVVEKEKKENVYLTNLDVPIENVGRKKLRISNSVLPDRRKEKVELPVYTTKYSQFIEGFSNERTGLGFTKEEDTGSSPKNMINYGNGLTFTKGETLNEEKKDEDLDDLTDLVEAKLKFLNQLQPCVLSPLQEMLIQMQTLVSAFRAGALSGAYWRRWARGAEGALAQHEAAAAPPGWLCVFQRSEGRYCYRRESDGFVQYEYPAVANTDMDICTTPPHPSTEPKQEVNPPPPPPSPPRCWRTTPPPPGTDPVAPPPPRIQEPKKEIGDELQSFYNDIAELEKTSGSTEPNSPEPPPPPEISDKSKDKENKVVKKKPKMKVSSSLGMKQKSVSTLVAKWQQVADEINSD</sequence>
<feature type="compositionally biased region" description="Pro residues" evidence="1">
    <location>
        <begin position="644"/>
        <end position="675"/>
    </location>
</feature>
<feature type="region of interest" description="Disordered" evidence="1">
    <location>
        <begin position="144"/>
        <end position="285"/>
    </location>
</feature>
<organism evidence="3 4">
    <name type="scientific">Vanessa tameamea</name>
    <name type="common">Kamehameha butterfly</name>
    <dbReference type="NCBI Taxonomy" id="334116"/>
    <lineage>
        <taxon>Eukaryota</taxon>
        <taxon>Metazoa</taxon>
        <taxon>Ecdysozoa</taxon>
        <taxon>Arthropoda</taxon>
        <taxon>Hexapoda</taxon>
        <taxon>Insecta</taxon>
        <taxon>Pterygota</taxon>
        <taxon>Neoptera</taxon>
        <taxon>Endopterygota</taxon>
        <taxon>Lepidoptera</taxon>
        <taxon>Glossata</taxon>
        <taxon>Ditrysia</taxon>
        <taxon>Papilionoidea</taxon>
        <taxon>Nymphalidae</taxon>
        <taxon>Nymphalinae</taxon>
        <taxon>Vanessa</taxon>
    </lineage>
</organism>
<dbReference type="InterPro" id="IPR053076">
    <property type="entry name" value="WW_domain_protein"/>
</dbReference>
<dbReference type="OMA" id="TGYPYYW"/>
<gene>
    <name evidence="4" type="primary">LOC113395163</name>
</gene>
<protein>
    <submittedName>
        <fullName evidence="4">Formin-binding protein 4-like isoform X1</fullName>
    </submittedName>
</protein>
<dbReference type="RefSeq" id="XP_026488504.2">
    <property type="nucleotide sequence ID" value="XM_026632719.2"/>
</dbReference>
<dbReference type="Gene3D" id="2.20.70.10">
    <property type="match status" value="1"/>
</dbReference>
<dbReference type="PANTHER" id="PTHR46697:SF1">
    <property type="entry name" value="FORMIN-BINDING PROTEIN 4"/>
    <property type="match status" value="1"/>
</dbReference>
<feature type="compositionally biased region" description="Basic and acidic residues" evidence="1">
    <location>
        <begin position="716"/>
        <end position="727"/>
    </location>
</feature>
<evidence type="ECO:0000259" key="2">
    <source>
        <dbReference type="PROSITE" id="PS50020"/>
    </source>
</evidence>
<feature type="compositionally biased region" description="Basic and acidic residues" evidence="1">
    <location>
        <begin position="342"/>
        <end position="361"/>
    </location>
</feature>
<reference evidence="4" key="1">
    <citation type="submission" date="2025-08" db="UniProtKB">
        <authorList>
            <consortium name="RefSeq"/>
        </authorList>
    </citation>
    <scope>IDENTIFICATION</scope>
    <source>
        <tissue evidence="4">Whole body</tissue>
    </source>
</reference>
<name>A0A8B8HUH3_VANTA</name>